<feature type="transmembrane region" description="Helical" evidence="2">
    <location>
        <begin position="93"/>
        <end position="119"/>
    </location>
</feature>
<dbReference type="AlphaFoldDB" id="A0A9J6EM92"/>
<reference evidence="3" key="1">
    <citation type="journal article" date="2020" name="Cell">
        <title>Large-Scale Comparative Analyses of Tick Genomes Elucidate Their Genetic Diversity and Vector Capacities.</title>
        <authorList>
            <consortium name="Tick Genome and Microbiome Consortium (TIGMIC)"/>
            <person name="Jia N."/>
            <person name="Wang J."/>
            <person name="Shi W."/>
            <person name="Du L."/>
            <person name="Sun Y."/>
            <person name="Zhan W."/>
            <person name="Jiang J.F."/>
            <person name="Wang Q."/>
            <person name="Zhang B."/>
            <person name="Ji P."/>
            <person name="Bell-Sakyi L."/>
            <person name="Cui X.M."/>
            <person name="Yuan T.T."/>
            <person name="Jiang B.G."/>
            <person name="Yang W.F."/>
            <person name="Lam T.T."/>
            <person name="Chang Q.C."/>
            <person name="Ding S.J."/>
            <person name="Wang X.J."/>
            <person name="Zhu J.G."/>
            <person name="Ruan X.D."/>
            <person name="Zhao L."/>
            <person name="Wei J.T."/>
            <person name="Ye R.Z."/>
            <person name="Que T.C."/>
            <person name="Du C.H."/>
            <person name="Zhou Y.H."/>
            <person name="Cheng J.X."/>
            <person name="Dai P.F."/>
            <person name="Guo W.B."/>
            <person name="Han X.H."/>
            <person name="Huang E.J."/>
            <person name="Li L.F."/>
            <person name="Wei W."/>
            <person name="Gao Y.C."/>
            <person name="Liu J.Z."/>
            <person name="Shao H.Z."/>
            <person name="Wang X."/>
            <person name="Wang C.C."/>
            <person name="Yang T.C."/>
            <person name="Huo Q.B."/>
            <person name="Li W."/>
            <person name="Chen H.Y."/>
            <person name="Chen S.E."/>
            <person name="Zhou L.G."/>
            <person name="Ni X.B."/>
            <person name="Tian J.H."/>
            <person name="Sheng Y."/>
            <person name="Liu T."/>
            <person name="Pan Y.S."/>
            <person name="Xia L.Y."/>
            <person name="Li J."/>
            <person name="Zhao F."/>
            <person name="Cao W.C."/>
        </authorList>
    </citation>
    <scope>NUCLEOTIDE SEQUENCE</scope>
    <source>
        <strain evidence="3">Rmic-2018</strain>
    </source>
</reference>
<evidence type="ECO:0000313" key="3">
    <source>
        <dbReference type="EMBL" id="KAH8035627.1"/>
    </source>
</evidence>
<keyword evidence="4" id="KW-1185">Reference proteome</keyword>
<keyword evidence="2" id="KW-0812">Transmembrane</keyword>
<comment type="caution">
    <text evidence="3">The sequence shown here is derived from an EMBL/GenBank/DDBJ whole genome shotgun (WGS) entry which is preliminary data.</text>
</comment>
<keyword evidence="2" id="KW-0472">Membrane</keyword>
<feature type="compositionally biased region" description="Basic and acidic residues" evidence="1">
    <location>
        <begin position="18"/>
        <end position="29"/>
    </location>
</feature>
<organism evidence="3 4">
    <name type="scientific">Rhipicephalus microplus</name>
    <name type="common">Cattle tick</name>
    <name type="synonym">Boophilus microplus</name>
    <dbReference type="NCBI Taxonomy" id="6941"/>
    <lineage>
        <taxon>Eukaryota</taxon>
        <taxon>Metazoa</taxon>
        <taxon>Ecdysozoa</taxon>
        <taxon>Arthropoda</taxon>
        <taxon>Chelicerata</taxon>
        <taxon>Arachnida</taxon>
        <taxon>Acari</taxon>
        <taxon>Parasitiformes</taxon>
        <taxon>Ixodida</taxon>
        <taxon>Ixodoidea</taxon>
        <taxon>Ixodidae</taxon>
        <taxon>Rhipicephalinae</taxon>
        <taxon>Rhipicephalus</taxon>
        <taxon>Boophilus</taxon>
    </lineage>
</organism>
<evidence type="ECO:0000256" key="1">
    <source>
        <dbReference type="SAM" id="MobiDB-lite"/>
    </source>
</evidence>
<dbReference type="VEuPathDB" id="VectorBase:LOC119165246"/>
<name>A0A9J6EM92_RHIMP</name>
<protein>
    <submittedName>
        <fullName evidence="3">Uncharacterized protein</fullName>
    </submittedName>
</protein>
<reference evidence="3" key="2">
    <citation type="submission" date="2021-09" db="EMBL/GenBank/DDBJ databases">
        <authorList>
            <person name="Jia N."/>
            <person name="Wang J."/>
            <person name="Shi W."/>
            <person name="Du L."/>
            <person name="Sun Y."/>
            <person name="Zhan W."/>
            <person name="Jiang J."/>
            <person name="Wang Q."/>
            <person name="Zhang B."/>
            <person name="Ji P."/>
            <person name="Sakyi L.B."/>
            <person name="Cui X."/>
            <person name="Yuan T."/>
            <person name="Jiang B."/>
            <person name="Yang W."/>
            <person name="Lam T.T.-Y."/>
            <person name="Chang Q."/>
            <person name="Ding S."/>
            <person name="Wang X."/>
            <person name="Zhu J."/>
            <person name="Ruan X."/>
            <person name="Zhao L."/>
            <person name="Wei J."/>
            <person name="Que T."/>
            <person name="Du C."/>
            <person name="Cheng J."/>
            <person name="Dai P."/>
            <person name="Han X."/>
            <person name="Huang E."/>
            <person name="Gao Y."/>
            <person name="Liu J."/>
            <person name="Shao H."/>
            <person name="Ye R."/>
            <person name="Li L."/>
            <person name="Wei W."/>
            <person name="Wang X."/>
            <person name="Wang C."/>
            <person name="Huo Q."/>
            <person name="Li W."/>
            <person name="Guo W."/>
            <person name="Chen H."/>
            <person name="Chen S."/>
            <person name="Zhou L."/>
            <person name="Zhou L."/>
            <person name="Ni X."/>
            <person name="Tian J."/>
            <person name="Zhou Y."/>
            <person name="Sheng Y."/>
            <person name="Liu T."/>
            <person name="Pan Y."/>
            <person name="Xia L."/>
            <person name="Li J."/>
            <person name="Zhao F."/>
            <person name="Cao W."/>
        </authorList>
    </citation>
    <scope>NUCLEOTIDE SEQUENCE</scope>
    <source>
        <strain evidence="3">Rmic-2018</strain>
        <tissue evidence="3">Larvae</tissue>
    </source>
</reference>
<dbReference type="InterPro" id="IPR017853">
    <property type="entry name" value="GH"/>
</dbReference>
<dbReference type="Gene3D" id="3.20.20.80">
    <property type="entry name" value="Glycosidases"/>
    <property type="match status" value="1"/>
</dbReference>
<evidence type="ECO:0000256" key="2">
    <source>
        <dbReference type="SAM" id="Phobius"/>
    </source>
</evidence>
<accession>A0A9J6EM92</accession>
<dbReference type="SUPFAM" id="SSF51445">
    <property type="entry name" value="(Trans)glycosidases"/>
    <property type="match status" value="1"/>
</dbReference>
<keyword evidence="2" id="KW-1133">Transmembrane helix</keyword>
<proteinExistence type="predicted"/>
<dbReference type="EMBL" id="JABSTU010000003">
    <property type="protein sequence ID" value="KAH8035627.1"/>
    <property type="molecule type" value="Genomic_DNA"/>
</dbReference>
<dbReference type="Proteomes" id="UP000821866">
    <property type="component" value="Chromosome 11"/>
</dbReference>
<sequence>MATFAPHHVIYEDLGATRSRDQRDREDAKPSQLSPTDGPLTESLSPSPPYVRVHDLVALPPPRNTVSRGDYQGQHHPDGATEGMQLQDERLCIVFWVVGAALIFPAILSAWLVLVPFFVHGNWTTPRSLSFTSKHTPSAAASRLFTTMTVPLTSTYSWTNVPTTCIAPVTWSTLPPRLNVSAPYSFGPSNESSKPVFCLYNNTRVNAWRYITNSSWNYVFASLPFALCPYVVYWSVGIENGNLTSRQPDFDENYGLYQLRAIVDSLNFNTVKILVALGGYPEDAPHFSRLGRDFYTMERLMGNVAGSLKRFGLSGVAVHWVEARDGCHGPDDVTVLKTLLHTFRTWFNRRMMSDVMITVILGLTKASQLVAQEAADVVDHFFLATEHEGRITQKAFYETCEGRTTAIHNAYRLFASALPPKKLRRSQLCLSDSLFASVVRGRLVSGTFMYSFDDVSAAPIHWECRWRNACQIPFFGAPCISYFVRTVSMDNIPDRIIVIDNASEVYKRLDFTKINATTLASTSGDSSHACVLLHELDADNYVDQCRWPIRSLRAHAQLLLRRYWQKAHR</sequence>
<feature type="region of interest" description="Disordered" evidence="1">
    <location>
        <begin position="13"/>
        <end position="48"/>
    </location>
</feature>
<gene>
    <name evidence="3" type="ORF">HPB51_007862</name>
</gene>
<evidence type="ECO:0000313" key="4">
    <source>
        <dbReference type="Proteomes" id="UP000821866"/>
    </source>
</evidence>
<feature type="region of interest" description="Disordered" evidence="1">
    <location>
        <begin position="62"/>
        <end position="81"/>
    </location>
</feature>